<dbReference type="Pfam" id="PF16220">
    <property type="entry name" value="DUF4880"/>
    <property type="match status" value="1"/>
</dbReference>
<dbReference type="PANTHER" id="PTHR30273:SF2">
    <property type="entry name" value="PROTEIN FECR"/>
    <property type="match status" value="1"/>
</dbReference>
<reference evidence="3" key="1">
    <citation type="journal article" date="2022" name="Int. J. Syst. Evol. Microbiol.">
        <title>Pseudomonas aegrilactucae sp. nov. and Pseudomonas morbosilactucae sp. nov., pathogens causing bacterial rot of lettuce in Japan.</title>
        <authorList>
            <person name="Sawada H."/>
            <person name="Fujikawa T."/>
            <person name="Satou M."/>
        </authorList>
    </citation>
    <scope>NUCLEOTIDE SEQUENCE</scope>
    <source>
        <strain evidence="3">MAFF 301350</strain>
    </source>
</reference>
<name>A0A9Q2XI58_9PSED</name>
<dbReference type="InterPro" id="IPR006860">
    <property type="entry name" value="FecR"/>
</dbReference>
<evidence type="ECO:0000259" key="1">
    <source>
        <dbReference type="Pfam" id="PF04773"/>
    </source>
</evidence>
<dbReference type="AlphaFoldDB" id="A0A9Q2XI58"/>
<dbReference type="InterPro" id="IPR032623">
    <property type="entry name" value="FecR_N"/>
</dbReference>
<dbReference type="PIRSF" id="PIRSF018266">
    <property type="entry name" value="FecR"/>
    <property type="match status" value="1"/>
</dbReference>
<gene>
    <name evidence="3" type="ORF">KUO17_10460</name>
</gene>
<dbReference type="InterPro" id="IPR012373">
    <property type="entry name" value="Ferrdict_sens_TM"/>
</dbReference>
<dbReference type="RefSeq" id="WP_217975492.1">
    <property type="nucleotide sequence ID" value="NZ_JAHTBI010000036.1"/>
</dbReference>
<dbReference type="Pfam" id="PF04773">
    <property type="entry name" value="FecR"/>
    <property type="match status" value="1"/>
</dbReference>
<evidence type="ECO:0000313" key="3">
    <source>
        <dbReference type="EMBL" id="MBV6287446.1"/>
    </source>
</evidence>
<keyword evidence="4" id="KW-1185">Reference proteome</keyword>
<dbReference type="PANTHER" id="PTHR30273">
    <property type="entry name" value="PERIPLASMIC SIGNAL SENSOR AND SIGMA FACTOR ACTIVATOR FECR-RELATED"/>
    <property type="match status" value="1"/>
</dbReference>
<accession>A0A9Q2XI58</accession>
<dbReference type="Proteomes" id="UP001106592">
    <property type="component" value="Unassembled WGS sequence"/>
</dbReference>
<feature type="domain" description="FecR N-terminal" evidence="2">
    <location>
        <begin position="13"/>
        <end position="55"/>
    </location>
</feature>
<dbReference type="GO" id="GO:0016989">
    <property type="term" value="F:sigma factor antagonist activity"/>
    <property type="evidence" value="ECO:0007669"/>
    <property type="project" value="TreeGrafter"/>
</dbReference>
<comment type="caution">
    <text evidence="3">The sequence shown here is derived from an EMBL/GenBank/DDBJ whole genome shotgun (WGS) entry which is preliminary data.</text>
</comment>
<organism evidence="3 4">
    <name type="scientific">Pseudomonas aegrilactucae</name>
    <dbReference type="NCBI Taxonomy" id="2854028"/>
    <lineage>
        <taxon>Bacteria</taxon>
        <taxon>Pseudomonadati</taxon>
        <taxon>Pseudomonadota</taxon>
        <taxon>Gammaproteobacteria</taxon>
        <taxon>Pseudomonadales</taxon>
        <taxon>Pseudomonadaceae</taxon>
        <taxon>Pseudomonas</taxon>
    </lineage>
</organism>
<dbReference type="EMBL" id="JAHTBI010000036">
    <property type="protein sequence ID" value="MBV6287446.1"/>
    <property type="molecule type" value="Genomic_DNA"/>
</dbReference>
<feature type="domain" description="FecR protein" evidence="1">
    <location>
        <begin position="114"/>
        <end position="208"/>
    </location>
</feature>
<sequence>MATLDPLQRAALEQAALWRARLNADAVGDADQQAWQTWHDAHEQHRWAWQQVAQVQQRLGHLPAGLAGRTLDLAGQQAAMGRRGVLKGVLLLAGTAGLGWAGYREVRYGPWTADYHTGIGKRQALTLADGTQLELNGNTALDVRYDNQQRLLVLRQGEVMITSAPDQAERPLRVQTVNGTVEALGTRFLVRRDSDGSTTELAVYQGHVGVLPRDGVGGAMVNAGDQVRFAHPRFVLGSPLEPHRDAWRKGLLIANDQTLGVFIAELRRYRLGWLNCANQVADLRISGTFKLDDTEQILRAIGKTLPVHVERRTRYWVSIEPPRV</sequence>
<evidence type="ECO:0000313" key="4">
    <source>
        <dbReference type="Proteomes" id="UP001106592"/>
    </source>
</evidence>
<evidence type="ECO:0000259" key="2">
    <source>
        <dbReference type="Pfam" id="PF16220"/>
    </source>
</evidence>
<reference evidence="3" key="2">
    <citation type="journal article" date="2023" name="Plant Pathol.">
        <title>Dismantling and reorganizing Pseudomonas marginalis sensu#lato.</title>
        <authorList>
            <person name="Sawada H."/>
            <person name="Fujikawa T."/>
            <person name="Satou M."/>
        </authorList>
    </citation>
    <scope>NUCLEOTIDE SEQUENCE</scope>
    <source>
        <strain evidence="3">MAFF 301350</strain>
    </source>
</reference>
<protein>
    <submittedName>
        <fullName evidence="3">FecR domain-containing protein</fullName>
    </submittedName>
</protein>
<proteinExistence type="predicted"/>